<feature type="region of interest" description="Disordered" evidence="1">
    <location>
        <begin position="1"/>
        <end position="42"/>
    </location>
</feature>
<reference evidence="3" key="1">
    <citation type="journal article" date="2019" name="Int. J. Syst. Evol. Microbiol.">
        <title>The Global Catalogue of Microorganisms (GCM) 10K type strain sequencing project: providing services to taxonomists for standard genome sequencing and annotation.</title>
        <authorList>
            <consortium name="The Broad Institute Genomics Platform"/>
            <consortium name="The Broad Institute Genome Sequencing Center for Infectious Disease"/>
            <person name="Wu L."/>
            <person name="Ma J."/>
        </authorList>
    </citation>
    <scope>NUCLEOTIDE SEQUENCE [LARGE SCALE GENOMIC DNA]</scope>
    <source>
        <strain evidence="3">CGMCC 4.1437</strain>
    </source>
</reference>
<feature type="compositionally biased region" description="Basic and acidic residues" evidence="1">
    <location>
        <begin position="1"/>
        <end position="23"/>
    </location>
</feature>
<dbReference type="Proteomes" id="UP001595975">
    <property type="component" value="Unassembled WGS sequence"/>
</dbReference>
<name>A0ABW0XD86_9ACTN</name>
<accession>A0ABW0XD86</accession>
<evidence type="ECO:0000313" key="2">
    <source>
        <dbReference type="EMBL" id="MFC5667805.1"/>
    </source>
</evidence>
<comment type="caution">
    <text evidence="2">The sequence shown here is derived from an EMBL/GenBank/DDBJ whole genome shotgun (WGS) entry which is preliminary data.</text>
</comment>
<evidence type="ECO:0000313" key="3">
    <source>
        <dbReference type="Proteomes" id="UP001595975"/>
    </source>
</evidence>
<dbReference type="RefSeq" id="WP_380229472.1">
    <property type="nucleotide sequence ID" value="NZ_JBHSOF010000068.1"/>
</dbReference>
<organism evidence="2 3">
    <name type="scientific">Kitasatospora misakiensis</name>
    <dbReference type="NCBI Taxonomy" id="67330"/>
    <lineage>
        <taxon>Bacteria</taxon>
        <taxon>Bacillati</taxon>
        <taxon>Actinomycetota</taxon>
        <taxon>Actinomycetes</taxon>
        <taxon>Kitasatosporales</taxon>
        <taxon>Streptomycetaceae</taxon>
        <taxon>Kitasatospora</taxon>
    </lineage>
</organism>
<evidence type="ECO:0000256" key="1">
    <source>
        <dbReference type="SAM" id="MobiDB-lite"/>
    </source>
</evidence>
<dbReference type="EMBL" id="JBHSOF010000068">
    <property type="protein sequence ID" value="MFC5667805.1"/>
    <property type="molecule type" value="Genomic_DNA"/>
</dbReference>
<keyword evidence="3" id="KW-1185">Reference proteome</keyword>
<proteinExistence type="predicted"/>
<protein>
    <submittedName>
        <fullName evidence="2">Uncharacterized protein</fullName>
    </submittedName>
</protein>
<sequence>MADRSEHSDRSHRSEHSQQENRTTRRPAHGPGWQPPEHEVEPVYQPVQINRADGSWAVGRINAWWRPSADAQAWCRVRATGRGETPAWVPFDPEHLLLLPAGGT</sequence>
<gene>
    <name evidence="2" type="ORF">ACFP3U_33175</name>
</gene>